<evidence type="ECO:0000313" key="2">
    <source>
        <dbReference type="EMBL" id="KEP68473.1"/>
    </source>
</evidence>
<name>A0A074THG4_9RHOB</name>
<keyword evidence="1" id="KW-0472">Membrane</keyword>
<evidence type="ECO:0000313" key="3">
    <source>
        <dbReference type="Proteomes" id="UP000027725"/>
    </source>
</evidence>
<keyword evidence="3" id="KW-1185">Reference proteome</keyword>
<dbReference type="EMBL" id="JHEH01000032">
    <property type="protein sequence ID" value="KEP68473.1"/>
    <property type="molecule type" value="Genomic_DNA"/>
</dbReference>
<dbReference type="AlphaFoldDB" id="A0A074THG4"/>
<sequence>MIALIYLFGGGGATGALGLGRVFVSGIERGMLDGRGEGGGAGSLAMCFTFLVWAVVVSQGQQQWAAVILGP</sequence>
<organism evidence="2 3">
    <name type="scientific">Thioclava dalianensis</name>
    <dbReference type="NCBI Taxonomy" id="1185766"/>
    <lineage>
        <taxon>Bacteria</taxon>
        <taxon>Pseudomonadati</taxon>
        <taxon>Pseudomonadota</taxon>
        <taxon>Alphaproteobacteria</taxon>
        <taxon>Rhodobacterales</taxon>
        <taxon>Paracoccaceae</taxon>
        <taxon>Thioclava</taxon>
    </lineage>
</organism>
<evidence type="ECO:0000256" key="1">
    <source>
        <dbReference type="SAM" id="Phobius"/>
    </source>
</evidence>
<proteinExistence type="predicted"/>
<feature type="transmembrane region" description="Helical" evidence="1">
    <location>
        <begin position="39"/>
        <end position="57"/>
    </location>
</feature>
<comment type="caution">
    <text evidence="2">The sequence shown here is derived from an EMBL/GenBank/DDBJ whole genome shotgun (WGS) entry which is preliminary data.</text>
</comment>
<gene>
    <name evidence="2" type="ORF">DL1_11765</name>
</gene>
<keyword evidence="1" id="KW-0812">Transmembrane</keyword>
<accession>A0A074THG4</accession>
<dbReference type="Proteomes" id="UP000027725">
    <property type="component" value="Unassembled WGS sequence"/>
</dbReference>
<protein>
    <submittedName>
        <fullName evidence="2">Uncharacterized protein</fullName>
    </submittedName>
</protein>
<keyword evidence="1" id="KW-1133">Transmembrane helix</keyword>
<reference evidence="2 3" key="1">
    <citation type="submission" date="2014-03" db="EMBL/GenBank/DDBJ databases">
        <title>The draft genome sequence of Thioclava dalianensis DLFJ1-1.</title>
        <authorList>
            <person name="Lai Q."/>
            <person name="Shao Z."/>
        </authorList>
    </citation>
    <scope>NUCLEOTIDE SEQUENCE [LARGE SCALE GENOMIC DNA]</scope>
    <source>
        <strain evidence="2 3">DLFJ1-1</strain>
    </source>
</reference>